<gene>
    <name evidence="2" type="ORF">FAM09_25230</name>
</gene>
<dbReference type="EMBL" id="STFF01000009">
    <property type="protein sequence ID" value="THU33455.1"/>
    <property type="molecule type" value="Genomic_DNA"/>
</dbReference>
<evidence type="ECO:0000313" key="2">
    <source>
        <dbReference type="EMBL" id="THU33455.1"/>
    </source>
</evidence>
<dbReference type="Proteomes" id="UP000306918">
    <property type="component" value="Unassembled WGS sequence"/>
</dbReference>
<name>A0A4S8HF57_9BACT</name>
<keyword evidence="3" id="KW-1185">Reference proteome</keyword>
<protein>
    <recommendedName>
        <fullName evidence="4">Lipocalin-like domain-containing protein</fullName>
    </recommendedName>
</protein>
<dbReference type="PROSITE" id="PS51257">
    <property type="entry name" value="PROKAR_LIPOPROTEIN"/>
    <property type="match status" value="1"/>
</dbReference>
<evidence type="ECO:0000313" key="3">
    <source>
        <dbReference type="Proteomes" id="UP000306918"/>
    </source>
</evidence>
<dbReference type="RefSeq" id="WP_136579943.1">
    <property type="nucleotide sequence ID" value="NZ_STFF01000009.1"/>
</dbReference>
<accession>A0A4S8HF57</accession>
<proteinExistence type="predicted"/>
<feature type="chain" id="PRO_5020211034" description="Lipocalin-like domain-containing protein" evidence="1">
    <location>
        <begin position="25"/>
        <end position="141"/>
    </location>
</feature>
<sequence length="141" mass="15863">MKKLIPLIVTGCLALFISMSCKKAVEKKAQDMIMDAITNGEWFVEQYFEGNNNISNQFLNYYFKFNSNGTVTGTISSTTTNGTWVGNPSDYTITSEFPSAGDPLKKLNGVWKIKDSYWDFVKAEMITSTGTNVLMLRKKQN</sequence>
<evidence type="ECO:0008006" key="4">
    <source>
        <dbReference type="Google" id="ProtNLM"/>
    </source>
</evidence>
<dbReference type="OrthoDB" id="666127at2"/>
<organism evidence="2 3">
    <name type="scientific">Niastella caeni</name>
    <dbReference type="NCBI Taxonomy" id="2569763"/>
    <lineage>
        <taxon>Bacteria</taxon>
        <taxon>Pseudomonadati</taxon>
        <taxon>Bacteroidota</taxon>
        <taxon>Chitinophagia</taxon>
        <taxon>Chitinophagales</taxon>
        <taxon>Chitinophagaceae</taxon>
        <taxon>Niastella</taxon>
    </lineage>
</organism>
<reference evidence="2 3" key="1">
    <citation type="submission" date="2019-04" db="EMBL/GenBank/DDBJ databases">
        <title>Niastella caeni sp. nov., isolated from activated sludge.</title>
        <authorList>
            <person name="Sheng M."/>
        </authorList>
    </citation>
    <scope>NUCLEOTIDE SEQUENCE [LARGE SCALE GENOMIC DNA]</scope>
    <source>
        <strain evidence="2 3">HX-2-15</strain>
    </source>
</reference>
<feature type="signal peptide" evidence="1">
    <location>
        <begin position="1"/>
        <end position="24"/>
    </location>
</feature>
<dbReference type="AlphaFoldDB" id="A0A4S8HF57"/>
<comment type="caution">
    <text evidence="2">The sequence shown here is derived from an EMBL/GenBank/DDBJ whole genome shotgun (WGS) entry which is preliminary data.</text>
</comment>
<evidence type="ECO:0000256" key="1">
    <source>
        <dbReference type="SAM" id="SignalP"/>
    </source>
</evidence>
<keyword evidence="1" id="KW-0732">Signal</keyword>